<feature type="non-terminal residue" evidence="2">
    <location>
        <position position="1"/>
    </location>
</feature>
<dbReference type="Proteomes" id="UP001140091">
    <property type="component" value="Unassembled WGS sequence"/>
</dbReference>
<reference evidence="2" key="1">
    <citation type="submission" date="2022-06" db="EMBL/GenBank/DDBJ databases">
        <title>Genome Sequence of Candolleomyces eurysporus.</title>
        <authorList>
            <person name="Buettner E."/>
        </authorList>
    </citation>
    <scope>NUCLEOTIDE SEQUENCE</scope>
    <source>
        <strain evidence="2">VTCC 930004</strain>
    </source>
</reference>
<accession>A0A9W8MEZ7</accession>
<comment type="caution">
    <text evidence="2">The sequence shown here is derived from an EMBL/GenBank/DDBJ whole genome shotgun (WGS) entry which is preliminary data.</text>
</comment>
<feature type="region of interest" description="Disordered" evidence="1">
    <location>
        <begin position="143"/>
        <end position="167"/>
    </location>
</feature>
<feature type="compositionally biased region" description="Low complexity" evidence="1">
    <location>
        <begin position="803"/>
        <end position="826"/>
    </location>
</feature>
<feature type="region of interest" description="Disordered" evidence="1">
    <location>
        <begin position="701"/>
        <end position="790"/>
    </location>
</feature>
<feature type="region of interest" description="Disordered" evidence="1">
    <location>
        <begin position="638"/>
        <end position="676"/>
    </location>
</feature>
<feature type="compositionally biased region" description="Polar residues" evidence="1">
    <location>
        <begin position="1104"/>
        <end position="1119"/>
    </location>
</feature>
<feature type="compositionally biased region" description="Acidic residues" evidence="1">
    <location>
        <begin position="152"/>
        <end position="162"/>
    </location>
</feature>
<feature type="region of interest" description="Disordered" evidence="1">
    <location>
        <begin position="340"/>
        <end position="401"/>
    </location>
</feature>
<feature type="region of interest" description="Disordered" evidence="1">
    <location>
        <begin position="1102"/>
        <end position="1138"/>
    </location>
</feature>
<feature type="compositionally biased region" description="Basic and acidic residues" evidence="1">
    <location>
        <begin position="556"/>
        <end position="566"/>
    </location>
</feature>
<feature type="region of interest" description="Disordered" evidence="1">
    <location>
        <begin position="36"/>
        <end position="91"/>
    </location>
</feature>
<organism evidence="2 3">
    <name type="scientific">Candolleomyces eurysporus</name>
    <dbReference type="NCBI Taxonomy" id="2828524"/>
    <lineage>
        <taxon>Eukaryota</taxon>
        <taxon>Fungi</taxon>
        <taxon>Dikarya</taxon>
        <taxon>Basidiomycota</taxon>
        <taxon>Agaricomycotina</taxon>
        <taxon>Agaricomycetes</taxon>
        <taxon>Agaricomycetidae</taxon>
        <taxon>Agaricales</taxon>
        <taxon>Agaricineae</taxon>
        <taxon>Psathyrellaceae</taxon>
        <taxon>Candolleomyces</taxon>
    </lineage>
</organism>
<feature type="compositionally biased region" description="Acidic residues" evidence="1">
    <location>
        <begin position="661"/>
        <end position="676"/>
    </location>
</feature>
<evidence type="ECO:0000313" key="2">
    <source>
        <dbReference type="EMBL" id="KAJ2926678.1"/>
    </source>
</evidence>
<sequence>MAGFGGSSSGASSALASSMSAAHTVVNTAALLSLGVNQPGDDDEDMQLEGWSFPPVPPPKPSRASLGLGLGPGVGVRTQTRSRSGSDSPWDLDSVGCGHTFGRGRVVSEVEGGAGTRHAVCIVDSEEVSKRLGELLENRNSTLFSSAGHTAEEEDDEDEMEDWESRRRTVVAVTTDADAGQEEEGERSAHPERIMEEVQEQQRRPQADPVLPLGDLFAPRRPAPLVHSASMPVVPQYNTSPPASVADSRPVTPPPSLGHRPSYLVGTMINVTPTRKAPYPPSSQMHTPRRQWNVADAAADGGSPVMGVTTPPPNTPATANERAGLFGIYGSPYASSSQIYLGPQNGSAGHSREGSSSKVHSRSPSKSLSLSNHLRSSSKAHSRSSSKAHSRSPSKALASPPLPALPSLLPLPSLPSSPGVAPLMDAAPILTKADLARRLGPPLKRPPPAPPLDLGLDVGMLAGLNGAFRFPSPIPLPGAASVAFGAGDENGTRRLSRRSVVERSEEEEYGYGSGSAYHEREESGEMEHDEEIEALRREMGFDQHLDGRHHHHHHQQRFEDNDKEMGFRSSRRTSEYLGEGEDTLRAHRDRPALHVHVRGSKRWSVDSVVLKDLPPQAIPTSPPLPPIPQSAPAVHDDHQRRHQRHQAVEEPPKIERSMSYFDDDYSDNEDNLEDPDLMPMMGMVMMGVSVGGMMGIAGSVRSAKKKKNSNGSNGTSGGGVNGNESVRSQMGWGRRSRDEKKDEKDKDKSKSAPSSPVIMRKSREEKRKSFGRGDGNVGGGEEGSGQGKSRGRLASFFSKLAGSGSAASSASPSTTTSSPSACSPAGAHERKSMTNASEPDLWSTNGAWEALPSERVPPVPPVPPLHTLPRMESRTSLKLFGSQGKSKSRRATMISQQWDDEDYGNVISGGTGVGNSVPPTPSSLASGFSLTAGTSPRESRASSIIGGIGPNGLSPNLRMSRSMSNLNLLVNRGGIQELGAGTSGWMVSPLAMPGMEHGFNVSEHAFATSYSPQQQLPGMGDVLRKSDDSGLSLPPPPVPPKDFAQGGMHEWPPSPSLPSIPGLAASTNGLFPPGISVPNGNGNGAVMNPDKARDRMMVRLRLKSSPSLGSLRTQQQQSQGEKKLRNFAARMMGKEEYA</sequence>
<feature type="region of interest" description="Disordered" evidence="1">
    <location>
        <begin position="173"/>
        <end position="192"/>
    </location>
</feature>
<feature type="compositionally biased region" description="Basic and acidic residues" evidence="1">
    <location>
        <begin position="646"/>
        <end position="656"/>
    </location>
</feature>
<feature type="region of interest" description="Disordered" evidence="1">
    <location>
        <begin position="489"/>
        <end position="527"/>
    </location>
</feature>
<feature type="compositionally biased region" description="Basic residues" evidence="1">
    <location>
        <begin position="376"/>
        <end position="392"/>
    </location>
</feature>
<dbReference type="OrthoDB" id="10470617at2759"/>
<dbReference type="EMBL" id="JANBPK010001049">
    <property type="protein sequence ID" value="KAJ2926678.1"/>
    <property type="molecule type" value="Genomic_DNA"/>
</dbReference>
<feature type="region of interest" description="Disordered" evidence="1">
    <location>
        <begin position="1012"/>
        <end position="1061"/>
    </location>
</feature>
<feature type="compositionally biased region" description="Low complexity" evidence="1">
    <location>
        <begin position="356"/>
        <end position="375"/>
    </location>
</feature>
<feature type="region of interest" description="Disordered" evidence="1">
    <location>
        <begin position="240"/>
        <end position="263"/>
    </location>
</feature>
<feature type="region of interest" description="Disordered" evidence="1">
    <location>
        <begin position="299"/>
        <end position="320"/>
    </location>
</feature>
<dbReference type="AlphaFoldDB" id="A0A9W8MEZ7"/>
<feature type="compositionally biased region" description="Polar residues" evidence="1">
    <location>
        <begin position="833"/>
        <end position="844"/>
    </location>
</feature>
<keyword evidence="3" id="KW-1185">Reference proteome</keyword>
<evidence type="ECO:0000256" key="1">
    <source>
        <dbReference type="SAM" id="MobiDB-lite"/>
    </source>
</evidence>
<evidence type="ECO:0000313" key="3">
    <source>
        <dbReference type="Proteomes" id="UP001140091"/>
    </source>
</evidence>
<feature type="compositionally biased region" description="Polar residues" evidence="1">
    <location>
        <begin position="77"/>
        <end position="87"/>
    </location>
</feature>
<name>A0A9W8MEZ7_9AGAR</name>
<proteinExistence type="predicted"/>
<protein>
    <submittedName>
        <fullName evidence="2">Uncharacterized protein</fullName>
    </submittedName>
</protein>
<feature type="compositionally biased region" description="Basic and acidic residues" evidence="1">
    <location>
        <begin position="517"/>
        <end position="526"/>
    </location>
</feature>
<feature type="region of interest" description="Disordered" evidence="1">
    <location>
        <begin position="803"/>
        <end position="844"/>
    </location>
</feature>
<feature type="compositionally biased region" description="Gly residues" evidence="1">
    <location>
        <begin position="772"/>
        <end position="788"/>
    </location>
</feature>
<feature type="region of interest" description="Disordered" evidence="1">
    <location>
        <begin position="547"/>
        <end position="567"/>
    </location>
</feature>
<gene>
    <name evidence="2" type="ORF">H1R20_g10396</name>
</gene>
<feature type="compositionally biased region" description="Basic and acidic residues" evidence="1">
    <location>
        <begin position="735"/>
        <end position="750"/>
    </location>
</feature>